<dbReference type="InterPro" id="IPR043472">
    <property type="entry name" value="Macro_dom-like"/>
</dbReference>
<accession>A0ABQ8IIB3</accession>
<evidence type="ECO:0000313" key="2">
    <source>
        <dbReference type="EMBL" id="KAH7575907.1"/>
    </source>
</evidence>
<dbReference type="SMART" id="SM00506">
    <property type="entry name" value="A1pp"/>
    <property type="match status" value="2"/>
</dbReference>
<dbReference type="PANTHER" id="PTHR11106:SF27">
    <property type="entry name" value="MACRO DOMAIN-CONTAINING PROTEIN"/>
    <property type="match status" value="1"/>
</dbReference>
<gene>
    <name evidence="2" type="ORF">JRO89_XS02G0249800</name>
</gene>
<organism evidence="2 3">
    <name type="scientific">Xanthoceras sorbifolium</name>
    <dbReference type="NCBI Taxonomy" id="99658"/>
    <lineage>
        <taxon>Eukaryota</taxon>
        <taxon>Viridiplantae</taxon>
        <taxon>Streptophyta</taxon>
        <taxon>Embryophyta</taxon>
        <taxon>Tracheophyta</taxon>
        <taxon>Spermatophyta</taxon>
        <taxon>Magnoliopsida</taxon>
        <taxon>eudicotyledons</taxon>
        <taxon>Gunneridae</taxon>
        <taxon>Pentapetalae</taxon>
        <taxon>rosids</taxon>
        <taxon>malvids</taxon>
        <taxon>Sapindales</taxon>
        <taxon>Sapindaceae</taxon>
        <taxon>Xanthoceroideae</taxon>
        <taxon>Xanthoceras</taxon>
    </lineage>
</organism>
<dbReference type="InterPro" id="IPR002589">
    <property type="entry name" value="Macro_dom"/>
</dbReference>
<feature type="domain" description="Macro" evidence="1">
    <location>
        <begin position="334"/>
        <end position="521"/>
    </location>
</feature>
<keyword evidence="3" id="KW-1185">Reference proteome</keyword>
<protein>
    <recommendedName>
        <fullName evidence="1">Macro domain-containing protein</fullName>
    </recommendedName>
</protein>
<evidence type="ECO:0000313" key="3">
    <source>
        <dbReference type="Proteomes" id="UP000827721"/>
    </source>
</evidence>
<dbReference type="SUPFAM" id="SSF52949">
    <property type="entry name" value="Macro domain-like"/>
    <property type="match status" value="2"/>
</dbReference>
<reference evidence="2 3" key="1">
    <citation type="submission" date="2021-02" db="EMBL/GenBank/DDBJ databases">
        <title>Plant Genome Project.</title>
        <authorList>
            <person name="Zhang R.-G."/>
        </authorList>
    </citation>
    <scope>NUCLEOTIDE SEQUENCE [LARGE SCALE GENOMIC DNA]</scope>
    <source>
        <tissue evidence="2">Leaves</tissue>
    </source>
</reference>
<comment type="caution">
    <text evidence="2">The sequence shown here is derived from an EMBL/GenBank/DDBJ whole genome shotgun (WGS) entry which is preliminary data.</text>
</comment>
<dbReference type="PANTHER" id="PTHR11106">
    <property type="entry name" value="GANGLIOSIDE INDUCED DIFFERENTIATION ASSOCIATED PROTEIN 2-RELATED"/>
    <property type="match status" value="1"/>
</dbReference>
<dbReference type="Proteomes" id="UP000827721">
    <property type="component" value="Unassembled WGS sequence"/>
</dbReference>
<dbReference type="PROSITE" id="PS51154">
    <property type="entry name" value="MACRO"/>
    <property type="match status" value="2"/>
</dbReference>
<dbReference type="Gene3D" id="3.40.220.10">
    <property type="entry name" value="Leucine Aminopeptidase, subunit E, domain 1"/>
    <property type="match status" value="3"/>
</dbReference>
<feature type="domain" description="Macro" evidence="1">
    <location>
        <begin position="52"/>
        <end position="189"/>
    </location>
</feature>
<proteinExistence type="predicted"/>
<evidence type="ECO:0000259" key="1">
    <source>
        <dbReference type="PROSITE" id="PS51154"/>
    </source>
</evidence>
<dbReference type="EMBL" id="JAFEMO010000002">
    <property type="protein sequence ID" value="KAH7575907.1"/>
    <property type="molecule type" value="Genomic_DNA"/>
</dbReference>
<name>A0ABQ8IIB3_9ROSI</name>
<dbReference type="Pfam" id="PF01661">
    <property type="entry name" value="Macro"/>
    <property type="match status" value="2"/>
</dbReference>
<sequence length="523" mass="55753">MWNRIYTAPIQKKKKNGADNAGIFLADKSKGTAKEMTFKVLNLPSSSNQAGGGGGNGGGGFQSALKIQKGDITHWFVDGSSDAIVSPANVTLLGGGGADGAIHEGGVIHTAGPIYYKNSNPEASLRNAYKNSLSVAKKNNIQYIAFPAISCGLYGYPYEEAAAVALSTVKEFADGFKEWAFVSLLGSAFPTPRTRDLIGAFCSVHRCHLQCLAEQGKGTVPSIFGGVNKLSRTSSVSSASAALKNALSMRRSSSVSERYCRIHDQSVTFASSSSPIDDDEDGVEMERTRSAMMKKKKKNHSKSKILKAYKSKGTAKEMTFKVLTLPSSSNQAGGGGGNGGGGFQSALKIQKGDITHWFVDGSSDAIVSPANVTLLGGGGADGGTEKQESHSILLNFCYTGSLISVSHSNENSNLLKLCRGFKLPASRVIHTVGPIYYRNSNPEASLRNAYKNSLSVAKKNNIQYIAFPAISCGAYGYPYEEAAAVALSTVKEFADGFKEVHFVLFTDVIYNVWLNKEKELFQA</sequence>